<organism evidence="2 3">
    <name type="scientific">Ustilago trichophora</name>
    <dbReference type="NCBI Taxonomy" id="86804"/>
    <lineage>
        <taxon>Eukaryota</taxon>
        <taxon>Fungi</taxon>
        <taxon>Dikarya</taxon>
        <taxon>Basidiomycota</taxon>
        <taxon>Ustilaginomycotina</taxon>
        <taxon>Ustilaginomycetes</taxon>
        <taxon>Ustilaginales</taxon>
        <taxon>Ustilaginaceae</taxon>
        <taxon>Ustilago</taxon>
    </lineage>
</organism>
<proteinExistence type="predicted"/>
<sequence length="369" mass="42069">MKHCRTLLIGALLAVLTAPGTRATGDDGTQAPRNNRLPVWWQSEEFTPLATEWNAPPAEVLHHESSYGHWRLPEIPPGSVGIDRHFNLPTNAQVRRKMLLFAFEPILPTRPWHTIGMNAGSSRDLPGLRMQIPAFFHGDQIMGPYSIGEPNFEPKAYPIKIPVFRHLYESINPESMDFELFAMPNRVNRQHKQLETTGTLFYPEPERLGMIQNTIWSHLQHLKRDPVLVFPDSHLSVYEGEWLWPSTEPASHLFSADHVSLQMPANELERLRRVISDFLRGHYARNSIMYHMTVQTVGGGRHILTMQVPAERYFPGLKTPNSGLWLFFEGLKFRGPKLAFLGASFFPQETKDALLEAKAIWPAFPTLVS</sequence>
<feature type="chain" id="PRO_5023024552" evidence="1">
    <location>
        <begin position="24"/>
        <end position="369"/>
    </location>
</feature>
<accession>A0A5C3EA74</accession>
<evidence type="ECO:0000256" key="1">
    <source>
        <dbReference type="SAM" id="SignalP"/>
    </source>
</evidence>
<keyword evidence="3" id="KW-1185">Reference proteome</keyword>
<gene>
    <name evidence="2" type="ORF">UTRI_10398_B</name>
</gene>
<dbReference type="EMBL" id="OOIN01000016">
    <property type="protein sequence ID" value="SPO26925.1"/>
    <property type="molecule type" value="Genomic_DNA"/>
</dbReference>
<protein>
    <submittedName>
        <fullName evidence="2">Uncharacterized protein</fullName>
    </submittedName>
</protein>
<feature type="signal peptide" evidence="1">
    <location>
        <begin position="1"/>
        <end position="23"/>
    </location>
</feature>
<dbReference type="Proteomes" id="UP000324022">
    <property type="component" value="Unassembled WGS sequence"/>
</dbReference>
<name>A0A5C3EA74_9BASI</name>
<reference evidence="2 3" key="1">
    <citation type="submission" date="2018-03" db="EMBL/GenBank/DDBJ databases">
        <authorList>
            <person name="Guldener U."/>
        </authorList>
    </citation>
    <scope>NUCLEOTIDE SEQUENCE [LARGE SCALE GENOMIC DNA]</scope>
    <source>
        <strain evidence="2 3">NBRC100155</strain>
    </source>
</reference>
<evidence type="ECO:0000313" key="3">
    <source>
        <dbReference type="Proteomes" id="UP000324022"/>
    </source>
</evidence>
<evidence type="ECO:0000313" key="2">
    <source>
        <dbReference type="EMBL" id="SPO26925.1"/>
    </source>
</evidence>
<dbReference type="AlphaFoldDB" id="A0A5C3EA74"/>
<keyword evidence="1" id="KW-0732">Signal</keyword>